<name>A0ABY7F224_MYAAR</name>
<accession>A0ABY7F224</accession>
<feature type="non-terminal residue" evidence="2">
    <location>
        <position position="1"/>
    </location>
</feature>
<sequence>FQSPFVNRCWHGPIIPDSETFTVAKAQQFVAHGCADKTGEMLKPLDAAFLSNGPLEILSPALRLDNLFKTRPGYTEIMCEVYMCREDQVCISECPYRKYDHFKMAKDALQVNVTALLFVEKGVVTSKPAAKDEKEVDNGIIFGKGDKKEDNTSNSDGQKSFLEKNQPYFLLACLGMVTLILMCIAAVGYKYISSLNNAKTTKKKQRARDHQEGCQDDVTKHVITPPPCYERAHVWTTPDSRKSNAYFVDEEDRRLIPSLSEVHSPRRQIEYHHDAIRSPRRDELYPEMRELRRSPPRHHDDSGRRLVEQGTNEILGAALSEYFEHRGVHVRK</sequence>
<keyword evidence="3" id="KW-1185">Reference proteome</keyword>
<feature type="transmembrane region" description="Helical" evidence="1">
    <location>
        <begin position="168"/>
        <end position="192"/>
    </location>
</feature>
<keyword evidence="1" id="KW-0812">Transmembrane</keyword>
<proteinExistence type="predicted"/>
<dbReference type="EMBL" id="CP111021">
    <property type="protein sequence ID" value="WAR16220.1"/>
    <property type="molecule type" value="Genomic_DNA"/>
</dbReference>
<organism evidence="2 3">
    <name type="scientific">Mya arenaria</name>
    <name type="common">Soft-shell clam</name>
    <dbReference type="NCBI Taxonomy" id="6604"/>
    <lineage>
        <taxon>Eukaryota</taxon>
        <taxon>Metazoa</taxon>
        <taxon>Spiralia</taxon>
        <taxon>Lophotrochozoa</taxon>
        <taxon>Mollusca</taxon>
        <taxon>Bivalvia</taxon>
        <taxon>Autobranchia</taxon>
        <taxon>Heteroconchia</taxon>
        <taxon>Euheterodonta</taxon>
        <taxon>Imparidentia</taxon>
        <taxon>Neoheterodontei</taxon>
        <taxon>Myida</taxon>
        <taxon>Myoidea</taxon>
        <taxon>Myidae</taxon>
        <taxon>Mya</taxon>
    </lineage>
</organism>
<evidence type="ECO:0000313" key="3">
    <source>
        <dbReference type="Proteomes" id="UP001164746"/>
    </source>
</evidence>
<evidence type="ECO:0000256" key="1">
    <source>
        <dbReference type="SAM" id="Phobius"/>
    </source>
</evidence>
<evidence type="ECO:0008006" key="4">
    <source>
        <dbReference type="Google" id="ProtNLM"/>
    </source>
</evidence>
<protein>
    <recommendedName>
        <fullName evidence="4">ZP domain-containing protein</fullName>
    </recommendedName>
</protein>
<gene>
    <name evidence="2" type="ORF">MAR_030814</name>
</gene>
<reference evidence="2" key="1">
    <citation type="submission" date="2022-11" db="EMBL/GenBank/DDBJ databases">
        <title>Centuries of genome instability and evolution in soft-shell clam transmissible cancer (bioRxiv).</title>
        <authorList>
            <person name="Hart S.F.M."/>
            <person name="Yonemitsu M.A."/>
            <person name="Giersch R.M."/>
            <person name="Beal B.F."/>
            <person name="Arriagada G."/>
            <person name="Davis B.W."/>
            <person name="Ostrander E.A."/>
            <person name="Goff S.P."/>
            <person name="Metzger M.J."/>
        </authorList>
    </citation>
    <scope>NUCLEOTIDE SEQUENCE</scope>
    <source>
        <strain evidence="2">MELC-2E11</strain>
        <tissue evidence="2">Siphon/mantle</tissue>
    </source>
</reference>
<keyword evidence="1" id="KW-0472">Membrane</keyword>
<evidence type="ECO:0000313" key="2">
    <source>
        <dbReference type="EMBL" id="WAR16220.1"/>
    </source>
</evidence>
<keyword evidence="1" id="KW-1133">Transmembrane helix</keyword>
<dbReference type="Proteomes" id="UP001164746">
    <property type="component" value="Chromosome 10"/>
</dbReference>